<dbReference type="EMBL" id="SJDL01000021">
    <property type="protein sequence ID" value="TBW54493.1"/>
    <property type="molecule type" value="Genomic_DNA"/>
</dbReference>
<keyword evidence="10 12" id="KW-0472">Membrane</keyword>
<dbReference type="PANTHER" id="PTHR33529">
    <property type="entry name" value="SLR0882 PROTEIN-RELATED"/>
    <property type="match status" value="1"/>
</dbReference>
<dbReference type="RefSeq" id="WP_131482477.1">
    <property type="nucleotide sequence ID" value="NZ_SJDL01000021.1"/>
</dbReference>
<organism evidence="13 14">
    <name type="scientific">Marinobacter halodurans</name>
    <dbReference type="NCBI Taxonomy" id="2528979"/>
    <lineage>
        <taxon>Bacteria</taxon>
        <taxon>Pseudomonadati</taxon>
        <taxon>Pseudomonadota</taxon>
        <taxon>Gammaproteobacteria</taxon>
        <taxon>Pseudomonadales</taxon>
        <taxon>Marinobacteraceae</taxon>
        <taxon>Marinobacter</taxon>
    </lineage>
</organism>
<evidence type="ECO:0000256" key="1">
    <source>
        <dbReference type="ARBA" id="ARBA00002265"/>
    </source>
</evidence>
<keyword evidence="7" id="KW-0997">Cell inner membrane</keyword>
<evidence type="ECO:0000256" key="8">
    <source>
        <dbReference type="ARBA" id="ARBA00022692"/>
    </source>
</evidence>
<evidence type="ECO:0000256" key="4">
    <source>
        <dbReference type="ARBA" id="ARBA00014213"/>
    </source>
</evidence>
<dbReference type="PANTHER" id="PTHR33529:SF7">
    <property type="entry name" value="LIPOPOLYSACCHARIDE EXPORT SYSTEM PERMEASE PROTEIN LPTF"/>
    <property type="match status" value="1"/>
</dbReference>
<feature type="transmembrane region" description="Helical" evidence="12">
    <location>
        <begin position="331"/>
        <end position="355"/>
    </location>
</feature>
<evidence type="ECO:0000256" key="11">
    <source>
        <dbReference type="ARBA" id="ARBA00026081"/>
    </source>
</evidence>
<comment type="similarity">
    <text evidence="3">Belongs to the LptF/LptG family.</text>
</comment>
<comment type="caution">
    <text evidence="13">The sequence shown here is derived from an EMBL/GenBank/DDBJ whole genome shotgun (WGS) entry which is preliminary data.</text>
</comment>
<name>A0ABY1ZL52_9GAMM</name>
<evidence type="ECO:0000256" key="2">
    <source>
        <dbReference type="ARBA" id="ARBA00004429"/>
    </source>
</evidence>
<proteinExistence type="inferred from homology"/>
<feature type="transmembrane region" description="Helical" evidence="12">
    <location>
        <begin position="99"/>
        <end position="121"/>
    </location>
</feature>
<evidence type="ECO:0000256" key="12">
    <source>
        <dbReference type="SAM" id="Phobius"/>
    </source>
</evidence>
<reference evidence="13 14" key="1">
    <citation type="submission" date="2019-02" db="EMBL/GenBank/DDBJ databases">
        <title>Marinobacter halodurans sp. nov., a marine bacterium isolated from sea tidal flat.</title>
        <authorList>
            <person name="Yoo Y."/>
            <person name="Lee D.W."/>
            <person name="Kim B.S."/>
            <person name="Kim J.-J."/>
        </authorList>
    </citation>
    <scope>NUCLEOTIDE SEQUENCE [LARGE SCALE GENOMIC DNA]</scope>
    <source>
        <strain evidence="13 14">YJ-S3-2</strain>
    </source>
</reference>
<dbReference type="InterPro" id="IPR005495">
    <property type="entry name" value="LptG/LptF_permease"/>
</dbReference>
<dbReference type="NCBIfam" id="TIGR04407">
    <property type="entry name" value="LptF_YjgP"/>
    <property type="match status" value="1"/>
</dbReference>
<evidence type="ECO:0000256" key="10">
    <source>
        <dbReference type="ARBA" id="ARBA00023136"/>
    </source>
</evidence>
<evidence type="ECO:0000256" key="5">
    <source>
        <dbReference type="ARBA" id="ARBA00022448"/>
    </source>
</evidence>
<feature type="transmembrane region" description="Helical" evidence="12">
    <location>
        <begin position="268"/>
        <end position="287"/>
    </location>
</feature>
<evidence type="ECO:0000256" key="9">
    <source>
        <dbReference type="ARBA" id="ARBA00022989"/>
    </source>
</evidence>
<comment type="subcellular location">
    <subcellularLocation>
        <location evidence="2">Cell inner membrane</location>
        <topology evidence="2">Multi-pass membrane protein</topology>
    </subcellularLocation>
</comment>
<accession>A0ABY1ZL52</accession>
<dbReference type="Pfam" id="PF03739">
    <property type="entry name" value="LptF_LptG"/>
    <property type="match status" value="1"/>
</dbReference>
<evidence type="ECO:0000256" key="7">
    <source>
        <dbReference type="ARBA" id="ARBA00022519"/>
    </source>
</evidence>
<dbReference type="Proteomes" id="UP000313645">
    <property type="component" value="Unassembled WGS sequence"/>
</dbReference>
<feature type="transmembrane region" description="Helical" evidence="12">
    <location>
        <begin position="299"/>
        <end position="319"/>
    </location>
</feature>
<evidence type="ECO:0000256" key="6">
    <source>
        <dbReference type="ARBA" id="ARBA00022475"/>
    </source>
</evidence>
<feature type="transmembrane region" description="Helical" evidence="12">
    <location>
        <begin position="57"/>
        <end position="78"/>
    </location>
</feature>
<comment type="subunit">
    <text evidence="11">Component of the lipopolysaccharide transport and assembly complex. The LptBFG transporter is composed of two ATP-binding proteins (LptB) and two transmembrane proteins (LptF and LptG).</text>
</comment>
<dbReference type="InterPro" id="IPR030922">
    <property type="entry name" value="LptF"/>
</dbReference>
<keyword evidence="14" id="KW-1185">Reference proteome</keyword>
<keyword evidence="6" id="KW-1003">Cell membrane</keyword>
<evidence type="ECO:0000313" key="14">
    <source>
        <dbReference type="Proteomes" id="UP000313645"/>
    </source>
</evidence>
<feature type="transmembrane region" description="Helical" evidence="12">
    <location>
        <begin position="12"/>
        <end position="37"/>
    </location>
</feature>
<gene>
    <name evidence="13" type="primary">lptF</name>
    <name evidence="13" type="ORF">EZI54_13850</name>
</gene>
<keyword evidence="8 12" id="KW-0812">Transmembrane</keyword>
<sequence>MYIIFRYLTRQVIVSMLAVSGVLLLVFMSGRFIRYLADAAAGKIAGDVLFTIMAYRFPGFLELILPLGLFIGILLAYGRMYLESEMTVLFACGVSDRQVLAQTMIASVVVMLVVGSMSLYLSPWGMQKVQDIINQQKKATEFELLSPGRFQSLSSGDRVTYVEGLSKDKQKLLGVFIAEFKKDGSGLSMTTADEGSQFVDPDTGSRFLVLEDGQRYEGAPGDLDYKVTHFDAYGLKITGPDSVNERDDEDAIPTLRLMQSDDPELRALFHWRLSLPLIVPIVTLLAVRLSRVNPRQGRFFHLLPAMLIYITYLGLLIVARDALARQQVPEWLGLTWVHLLFLAVGLWLQFGTAWWRKRRLVKEGRAHEEA</sequence>
<evidence type="ECO:0000313" key="13">
    <source>
        <dbReference type="EMBL" id="TBW54493.1"/>
    </source>
</evidence>
<comment type="function">
    <text evidence="1">Part of the ABC transporter complex LptBFG involved in the translocation of lipopolysaccharide (LPS) from the inner membrane to the outer membrane.</text>
</comment>
<keyword evidence="5" id="KW-0813">Transport</keyword>
<evidence type="ECO:0000256" key="3">
    <source>
        <dbReference type="ARBA" id="ARBA00007725"/>
    </source>
</evidence>
<protein>
    <recommendedName>
        <fullName evidence="4">Lipopolysaccharide export system permease protein LptF</fullName>
    </recommendedName>
</protein>
<keyword evidence="9 12" id="KW-1133">Transmembrane helix</keyword>